<keyword evidence="3" id="KW-0479">Metal-binding</keyword>
<keyword evidence="4" id="KW-0547">Nucleotide-binding</keyword>
<proteinExistence type="predicted"/>
<dbReference type="InterPro" id="IPR002133">
    <property type="entry name" value="S-AdoMet_synthetase"/>
</dbReference>
<dbReference type="InterPro" id="IPR022628">
    <property type="entry name" value="S-AdoMet_synt_N"/>
</dbReference>
<dbReference type="GO" id="GO:0046872">
    <property type="term" value="F:metal ion binding"/>
    <property type="evidence" value="ECO:0007669"/>
    <property type="project" value="UniProtKB-KW"/>
</dbReference>
<dbReference type="InterPro" id="IPR022636">
    <property type="entry name" value="S-AdoMet_synthetase_sfam"/>
</dbReference>
<dbReference type="PANTHER" id="PTHR11964">
    <property type="entry name" value="S-ADENOSYLMETHIONINE SYNTHETASE"/>
    <property type="match status" value="1"/>
</dbReference>
<evidence type="ECO:0000256" key="1">
    <source>
        <dbReference type="ARBA" id="ARBA00022563"/>
    </source>
</evidence>
<name>A0A2M8ENV1_9BACT</name>
<keyword evidence="7" id="KW-0630">Potassium</keyword>
<dbReference type="AlphaFoldDB" id="A0A2M8ENV1"/>
<evidence type="ECO:0000256" key="3">
    <source>
        <dbReference type="ARBA" id="ARBA00022723"/>
    </source>
</evidence>
<sequence length="341" mass="36612">MLKTVEIPLAGHPDKVCDQIVEALVDEYLRRDPKSGINLKACGSHGMLMIGGTVDSRADFDAGAFAKKVYKEIGYDDDIEPFVNIERPAEDESKAIVNGGSRGTAIVYGYATRETREYLPKVFVYANALARRVDELRKHDPAFGFLLPDGKVQITMDGDKVIAVTVVVQHDRSVERSVVQSAILENAIIPVIGECDGVKIYINSAGSFETGGLMANAGASGRKALADTYGGLLPHGGGAFCGKDPMRPSRAGALMARYVAKTLVKEGVAGNILISVGYAIGSAHPVFVQAITGSGTDISEMVKARFDFRPSKIVEELGLAQPLYRQASVYGYFGRDETSWG</sequence>
<dbReference type="GO" id="GO:0006730">
    <property type="term" value="P:one-carbon metabolic process"/>
    <property type="evidence" value="ECO:0007669"/>
    <property type="project" value="UniProtKB-KW"/>
</dbReference>
<keyword evidence="2" id="KW-0808">Transferase</keyword>
<dbReference type="Pfam" id="PF00438">
    <property type="entry name" value="S-AdoMet_synt_N"/>
    <property type="match status" value="1"/>
</dbReference>
<evidence type="ECO:0008006" key="13">
    <source>
        <dbReference type="Google" id="ProtNLM"/>
    </source>
</evidence>
<dbReference type="Pfam" id="PF02773">
    <property type="entry name" value="S-AdoMet_synt_C"/>
    <property type="match status" value="1"/>
</dbReference>
<reference evidence="12" key="1">
    <citation type="submission" date="2017-09" db="EMBL/GenBank/DDBJ databases">
        <title>Depth-based differentiation of microbial function through sediment-hosted aquifers and enrichment of novel symbionts in the deep terrestrial subsurface.</title>
        <authorList>
            <person name="Probst A.J."/>
            <person name="Ladd B."/>
            <person name="Jarett J.K."/>
            <person name="Geller-Mcgrath D.E."/>
            <person name="Sieber C.M.K."/>
            <person name="Emerson J.B."/>
            <person name="Anantharaman K."/>
            <person name="Thomas B.C."/>
            <person name="Malmstrom R."/>
            <person name="Stieglmeier M."/>
            <person name="Klingl A."/>
            <person name="Woyke T."/>
            <person name="Ryan C.M."/>
            <person name="Banfield J.F."/>
        </authorList>
    </citation>
    <scope>NUCLEOTIDE SEQUENCE [LARGE SCALE GENOMIC DNA]</scope>
</reference>
<dbReference type="Pfam" id="PF02772">
    <property type="entry name" value="S-AdoMet_synt_M"/>
    <property type="match status" value="1"/>
</dbReference>
<evidence type="ECO:0000259" key="9">
    <source>
        <dbReference type="Pfam" id="PF02772"/>
    </source>
</evidence>
<evidence type="ECO:0000256" key="5">
    <source>
        <dbReference type="ARBA" id="ARBA00022840"/>
    </source>
</evidence>
<organism evidence="11 12">
    <name type="scientific">Candidatus Uhrbacteria bacterium CG_4_9_14_0_2_um_filter_41_50</name>
    <dbReference type="NCBI Taxonomy" id="1975031"/>
    <lineage>
        <taxon>Bacteria</taxon>
        <taxon>Candidatus Uhriibacteriota</taxon>
    </lineage>
</organism>
<protein>
    <recommendedName>
        <fullName evidence="13">Methionine adenosyltransferase</fullName>
    </recommendedName>
</protein>
<evidence type="ECO:0000256" key="7">
    <source>
        <dbReference type="ARBA" id="ARBA00022958"/>
    </source>
</evidence>
<evidence type="ECO:0000259" key="8">
    <source>
        <dbReference type="Pfam" id="PF00438"/>
    </source>
</evidence>
<dbReference type="InterPro" id="IPR022630">
    <property type="entry name" value="S-AdoMet_synt_C"/>
</dbReference>
<accession>A0A2M8ENV1</accession>
<dbReference type="GO" id="GO:0006556">
    <property type="term" value="P:S-adenosylmethionine biosynthetic process"/>
    <property type="evidence" value="ECO:0007669"/>
    <property type="project" value="InterPro"/>
</dbReference>
<evidence type="ECO:0000313" key="12">
    <source>
        <dbReference type="Proteomes" id="UP000230251"/>
    </source>
</evidence>
<evidence type="ECO:0000256" key="6">
    <source>
        <dbReference type="ARBA" id="ARBA00022842"/>
    </source>
</evidence>
<comment type="caution">
    <text evidence="11">The sequence shown here is derived from an EMBL/GenBank/DDBJ whole genome shotgun (WGS) entry which is preliminary data.</text>
</comment>
<feature type="domain" description="S-adenosylmethionine synthetase C-terminal" evidence="10">
    <location>
        <begin position="211"/>
        <end position="340"/>
    </location>
</feature>
<dbReference type="GO" id="GO:0005524">
    <property type="term" value="F:ATP binding"/>
    <property type="evidence" value="ECO:0007669"/>
    <property type="project" value="UniProtKB-KW"/>
</dbReference>
<evidence type="ECO:0000259" key="10">
    <source>
        <dbReference type="Pfam" id="PF02773"/>
    </source>
</evidence>
<dbReference type="EMBL" id="PFSI01000039">
    <property type="protein sequence ID" value="PJC24434.1"/>
    <property type="molecule type" value="Genomic_DNA"/>
</dbReference>
<dbReference type="Gene3D" id="3.30.300.10">
    <property type="match status" value="3"/>
</dbReference>
<feature type="domain" description="S-adenosylmethionine synthetase central" evidence="9">
    <location>
        <begin position="100"/>
        <end position="208"/>
    </location>
</feature>
<keyword evidence="1" id="KW-0554">One-carbon metabolism</keyword>
<feature type="domain" description="S-adenosylmethionine synthetase N-terminal" evidence="8">
    <location>
        <begin position="4"/>
        <end position="78"/>
    </location>
</feature>
<dbReference type="InterPro" id="IPR022629">
    <property type="entry name" value="S-AdoMet_synt_central"/>
</dbReference>
<evidence type="ECO:0000256" key="2">
    <source>
        <dbReference type="ARBA" id="ARBA00022679"/>
    </source>
</evidence>
<evidence type="ECO:0000313" key="11">
    <source>
        <dbReference type="EMBL" id="PJC24434.1"/>
    </source>
</evidence>
<evidence type="ECO:0000256" key="4">
    <source>
        <dbReference type="ARBA" id="ARBA00022741"/>
    </source>
</evidence>
<gene>
    <name evidence="11" type="ORF">CO057_02740</name>
</gene>
<dbReference type="SUPFAM" id="SSF55973">
    <property type="entry name" value="S-adenosylmethionine synthetase"/>
    <property type="match status" value="3"/>
</dbReference>
<keyword evidence="6" id="KW-0460">Magnesium</keyword>
<dbReference type="GO" id="GO:0004478">
    <property type="term" value="F:methionine adenosyltransferase activity"/>
    <property type="evidence" value="ECO:0007669"/>
    <property type="project" value="InterPro"/>
</dbReference>
<dbReference type="Proteomes" id="UP000230251">
    <property type="component" value="Unassembled WGS sequence"/>
</dbReference>
<keyword evidence="5" id="KW-0067">ATP-binding</keyword>